<dbReference type="InterPro" id="IPR045857">
    <property type="entry name" value="O16G_dom_2"/>
</dbReference>
<dbReference type="Pfam" id="PF00128">
    <property type="entry name" value="Alpha-amylase"/>
    <property type="match status" value="1"/>
</dbReference>
<sequence>MGGNVTWWRGAAIYQVYLRSFADGNGDGIGDIAGLESRLGYLRDLGVDALWINPWYASPMADGGYDVADYRAIDPAFGTLADAERLIAAAHASGLRIIVDLVPNHTSDQHPWFQEALRGGPGSPARERFHFRDEVNNWQSRFGGPAWSRVDDGQWYLHLFDASQPDLNWDHPEVRAEFPSILRFWLDRGVDGFRIDVAARLVKQAGLPDKRGRFEGVPTFADLDEEPDKDRPEVHEIYRDWRIVLGEYGPDRVFVGEIWVRDPERFARYLRPDELHTAFNFEFLKCAWEAGALREVIDRTLATHAGVGAPPSWVLSNHDVTRHVTRYGRAHSSFLKREHGVPTDLALGTRRARAAALLSMALPGGVYVYQGDELGLPEVFDLPDALREDPVFARTDGLDLGRDGCRVPLPWGGDAPPFEFGPGGAWLPQPPEWRDLTAARQLGDPESMLSLYRLALHLRRSEPALGDGGMRWLESEPGVLAFERDPGFRCVVNLTGDEIELPAGEPLIASAALQGREGDRLPPDAAVWLRTA</sequence>
<keyword evidence="3" id="KW-0378">Hydrolase</keyword>
<gene>
    <name evidence="3" type="ORF">J5V16_15370</name>
</gene>
<dbReference type="CDD" id="cd11332">
    <property type="entry name" value="AmyAc_OligoGlu_TS"/>
    <property type="match status" value="1"/>
</dbReference>
<reference evidence="3 4" key="1">
    <citation type="submission" date="2021-03" db="EMBL/GenBank/DDBJ databases">
        <title>Glycomyces sp. nov., a novel actinomycete isolated from soil.</title>
        <authorList>
            <person name="Yang X."/>
            <person name="Xu X."/>
        </authorList>
    </citation>
    <scope>NUCLEOTIDE SEQUENCE [LARGE SCALE GENOMIC DNA]</scope>
    <source>
        <strain evidence="3 4">NEAU-S30</strain>
    </source>
</reference>
<evidence type="ECO:0000313" key="3">
    <source>
        <dbReference type="EMBL" id="MBO3734207.1"/>
    </source>
</evidence>
<dbReference type="InterPro" id="IPR006047">
    <property type="entry name" value="GH13_cat_dom"/>
</dbReference>
<dbReference type="SMART" id="SM00642">
    <property type="entry name" value="Aamy"/>
    <property type="match status" value="1"/>
</dbReference>
<keyword evidence="4" id="KW-1185">Reference proteome</keyword>
<dbReference type="PANTHER" id="PTHR10357:SF179">
    <property type="entry name" value="NEUTRAL AND BASIC AMINO ACID TRANSPORT PROTEIN RBAT"/>
    <property type="match status" value="1"/>
</dbReference>
<dbReference type="Gene3D" id="3.20.20.80">
    <property type="entry name" value="Glycosidases"/>
    <property type="match status" value="1"/>
</dbReference>
<accession>A0ABS3U933</accession>
<dbReference type="RefSeq" id="WP_208497301.1">
    <property type="nucleotide sequence ID" value="NZ_JAGFNP010000008.1"/>
</dbReference>
<feature type="domain" description="Glycosyl hydrolase family 13 catalytic" evidence="2">
    <location>
        <begin position="15"/>
        <end position="402"/>
    </location>
</feature>
<dbReference type="SUPFAM" id="SSF51445">
    <property type="entry name" value="(Trans)glycosidases"/>
    <property type="match status" value="1"/>
</dbReference>
<organism evidence="3 4">
    <name type="scientific">Glycomyces niveus</name>
    <dbReference type="NCBI Taxonomy" id="2820287"/>
    <lineage>
        <taxon>Bacteria</taxon>
        <taxon>Bacillati</taxon>
        <taxon>Actinomycetota</taxon>
        <taxon>Actinomycetes</taxon>
        <taxon>Glycomycetales</taxon>
        <taxon>Glycomycetaceae</taxon>
        <taxon>Glycomyces</taxon>
    </lineage>
</organism>
<comment type="caution">
    <text evidence="3">The sequence shown here is derived from an EMBL/GenBank/DDBJ whole genome shotgun (WGS) entry which is preliminary data.</text>
</comment>
<protein>
    <submittedName>
        <fullName evidence="3">Glycoside hydrolase family 13 protein</fullName>
    </submittedName>
</protein>
<proteinExistence type="inferred from homology"/>
<name>A0ABS3U933_9ACTN</name>
<evidence type="ECO:0000313" key="4">
    <source>
        <dbReference type="Proteomes" id="UP000681341"/>
    </source>
</evidence>
<evidence type="ECO:0000259" key="2">
    <source>
        <dbReference type="SMART" id="SM00642"/>
    </source>
</evidence>
<dbReference type="PANTHER" id="PTHR10357">
    <property type="entry name" value="ALPHA-AMYLASE FAMILY MEMBER"/>
    <property type="match status" value="1"/>
</dbReference>
<comment type="similarity">
    <text evidence="1">Belongs to the glycosyl hydrolase 13 family.</text>
</comment>
<dbReference type="GO" id="GO:0016787">
    <property type="term" value="F:hydrolase activity"/>
    <property type="evidence" value="ECO:0007669"/>
    <property type="project" value="UniProtKB-KW"/>
</dbReference>
<evidence type="ECO:0000256" key="1">
    <source>
        <dbReference type="ARBA" id="ARBA00008061"/>
    </source>
</evidence>
<dbReference type="Proteomes" id="UP000681341">
    <property type="component" value="Unassembled WGS sequence"/>
</dbReference>
<dbReference type="InterPro" id="IPR017853">
    <property type="entry name" value="GH"/>
</dbReference>
<dbReference type="Gene3D" id="3.90.400.10">
    <property type="entry name" value="Oligo-1,6-glucosidase, Domain 2"/>
    <property type="match status" value="1"/>
</dbReference>
<dbReference type="EMBL" id="JAGFNP010000008">
    <property type="protein sequence ID" value="MBO3734207.1"/>
    <property type="molecule type" value="Genomic_DNA"/>
</dbReference>